<dbReference type="Pfam" id="PF01494">
    <property type="entry name" value="FAD_binding_3"/>
    <property type="match status" value="1"/>
</dbReference>
<proteinExistence type="predicted"/>
<dbReference type="InterPro" id="IPR002938">
    <property type="entry name" value="FAD-bd"/>
</dbReference>
<dbReference type="GO" id="GO:0016491">
    <property type="term" value="F:oxidoreductase activity"/>
    <property type="evidence" value="ECO:0007669"/>
    <property type="project" value="UniProtKB-KW"/>
</dbReference>
<evidence type="ECO:0000256" key="1">
    <source>
        <dbReference type="ARBA" id="ARBA00022630"/>
    </source>
</evidence>
<dbReference type="EMBL" id="CAJVPQ010001573">
    <property type="protein sequence ID" value="CAG8559522.1"/>
    <property type="molecule type" value="Genomic_DNA"/>
</dbReference>
<evidence type="ECO:0000313" key="5">
    <source>
        <dbReference type="EMBL" id="CAG8559522.1"/>
    </source>
</evidence>
<dbReference type="InterPro" id="IPR036188">
    <property type="entry name" value="FAD/NAD-bd_sf"/>
</dbReference>
<evidence type="ECO:0000256" key="2">
    <source>
        <dbReference type="ARBA" id="ARBA00022827"/>
    </source>
</evidence>
<comment type="caution">
    <text evidence="5">The sequence shown here is derived from an EMBL/GenBank/DDBJ whole genome shotgun (WGS) entry which is preliminary data.</text>
</comment>
<dbReference type="OrthoDB" id="655030at2759"/>
<dbReference type="Proteomes" id="UP000789570">
    <property type="component" value="Unassembled WGS sequence"/>
</dbReference>
<feature type="domain" description="FAD-binding" evidence="4">
    <location>
        <begin position="18"/>
        <end position="73"/>
    </location>
</feature>
<dbReference type="Gene3D" id="3.50.50.60">
    <property type="entry name" value="FAD/NAD(P)-binding domain"/>
    <property type="match status" value="1"/>
</dbReference>
<accession>A0A9N9FV16</accession>
<keyword evidence="2" id="KW-0274">FAD</keyword>
<reference evidence="5" key="1">
    <citation type="submission" date="2021-06" db="EMBL/GenBank/DDBJ databases">
        <authorList>
            <person name="Kallberg Y."/>
            <person name="Tangrot J."/>
            <person name="Rosling A."/>
        </authorList>
    </citation>
    <scope>NUCLEOTIDE SEQUENCE</scope>
    <source>
        <strain evidence="5">UK204</strain>
    </source>
</reference>
<name>A0A9N9FV16_9GLOM</name>
<gene>
    <name evidence="5" type="ORF">FCALED_LOCUS6528</name>
</gene>
<dbReference type="SUPFAM" id="SSF51905">
    <property type="entry name" value="FAD/NAD(P)-binding domain"/>
    <property type="match status" value="1"/>
</dbReference>
<evidence type="ECO:0000259" key="4">
    <source>
        <dbReference type="Pfam" id="PF01494"/>
    </source>
</evidence>
<dbReference type="GO" id="GO:0071949">
    <property type="term" value="F:FAD binding"/>
    <property type="evidence" value="ECO:0007669"/>
    <property type="project" value="InterPro"/>
</dbReference>
<keyword evidence="6" id="KW-1185">Reference proteome</keyword>
<organism evidence="5 6">
    <name type="scientific">Funneliformis caledonium</name>
    <dbReference type="NCBI Taxonomy" id="1117310"/>
    <lineage>
        <taxon>Eukaryota</taxon>
        <taxon>Fungi</taxon>
        <taxon>Fungi incertae sedis</taxon>
        <taxon>Mucoromycota</taxon>
        <taxon>Glomeromycotina</taxon>
        <taxon>Glomeromycetes</taxon>
        <taxon>Glomerales</taxon>
        <taxon>Glomeraceae</taxon>
        <taxon>Funneliformis</taxon>
    </lineage>
</organism>
<protein>
    <submittedName>
        <fullName evidence="5">6089_t:CDS:1</fullName>
    </submittedName>
</protein>
<evidence type="ECO:0000313" key="6">
    <source>
        <dbReference type="Proteomes" id="UP000789570"/>
    </source>
</evidence>
<evidence type="ECO:0000256" key="3">
    <source>
        <dbReference type="ARBA" id="ARBA00023002"/>
    </source>
</evidence>
<sequence length="105" mass="11868">MGKKCIGFEETENEVWAILKMAHENIDSSSVNPWKSSRVILLGDAHPVLGLGTNNAIEDSYVLSQALLNNSSGNYISCIQAYEMLKSRSNALRISIFCWIFWTYY</sequence>
<keyword evidence="3" id="KW-0560">Oxidoreductase</keyword>
<dbReference type="AlphaFoldDB" id="A0A9N9FV16"/>
<keyword evidence="1" id="KW-0285">Flavoprotein</keyword>